<dbReference type="AlphaFoldDB" id="B3MIX6"/>
<organism evidence="5 6">
    <name type="scientific">Drosophila ananassae</name>
    <name type="common">Fruit fly</name>
    <dbReference type="NCBI Taxonomy" id="7217"/>
    <lineage>
        <taxon>Eukaryota</taxon>
        <taxon>Metazoa</taxon>
        <taxon>Ecdysozoa</taxon>
        <taxon>Arthropoda</taxon>
        <taxon>Hexapoda</taxon>
        <taxon>Insecta</taxon>
        <taxon>Pterygota</taxon>
        <taxon>Neoptera</taxon>
        <taxon>Endopterygota</taxon>
        <taxon>Diptera</taxon>
        <taxon>Brachycera</taxon>
        <taxon>Muscomorpha</taxon>
        <taxon>Ephydroidea</taxon>
        <taxon>Drosophilidae</taxon>
        <taxon>Drosophila</taxon>
        <taxon>Sophophora</taxon>
    </lineage>
</organism>
<dbReference type="GO" id="GO:0032366">
    <property type="term" value="P:intracellular sterol transport"/>
    <property type="evidence" value="ECO:0007669"/>
    <property type="project" value="TreeGrafter"/>
</dbReference>
<feature type="compositionally biased region" description="Low complexity" evidence="3">
    <location>
        <begin position="63"/>
        <end position="78"/>
    </location>
</feature>
<dbReference type="KEGG" id="dan:6494497"/>
<dbReference type="Proteomes" id="UP000007801">
    <property type="component" value="Unassembled WGS sequence"/>
</dbReference>
<dbReference type="PROSITE" id="PS51778">
    <property type="entry name" value="VAST"/>
    <property type="match status" value="1"/>
</dbReference>
<dbReference type="InterPro" id="IPR031968">
    <property type="entry name" value="VASt"/>
</dbReference>
<proteinExistence type="predicted"/>
<comment type="subcellular location">
    <subcellularLocation>
        <location evidence="1">Membrane</location>
    </subcellularLocation>
</comment>
<feature type="domain" description="VASt" evidence="4">
    <location>
        <begin position="193"/>
        <end position="363"/>
    </location>
</feature>
<dbReference type="HOGENOM" id="CLU_072418_0_0_1"/>
<keyword evidence="2" id="KW-0472">Membrane</keyword>
<dbReference type="GO" id="GO:0120015">
    <property type="term" value="F:sterol transfer activity"/>
    <property type="evidence" value="ECO:0007669"/>
    <property type="project" value="TreeGrafter"/>
</dbReference>
<dbReference type="eggNOG" id="KOG1032">
    <property type="taxonomic scope" value="Eukaryota"/>
</dbReference>
<dbReference type="InParanoid" id="B3MIX6"/>
<dbReference type="GO" id="GO:0032934">
    <property type="term" value="F:sterol binding"/>
    <property type="evidence" value="ECO:0007669"/>
    <property type="project" value="TreeGrafter"/>
</dbReference>
<reference evidence="5 6" key="1">
    <citation type="journal article" date="2007" name="Nature">
        <title>Evolution of genes and genomes on the Drosophila phylogeny.</title>
        <authorList>
            <consortium name="Drosophila 12 Genomes Consortium"/>
            <person name="Clark A.G."/>
            <person name="Eisen M.B."/>
            <person name="Smith D.R."/>
            <person name="Bergman C.M."/>
            <person name="Oliver B."/>
            <person name="Markow T.A."/>
            <person name="Kaufman T.C."/>
            <person name="Kellis M."/>
            <person name="Gelbart W."/>
            <person name="Iyer V.N."/>
            <person name="Pollard D.A."/>
            <person name="Sackton T.B."/>
            <person name="Larracuente A.M."/>
            <person name="Singh N.D."/>
            <person name="Abad J.P."/>
            <person name="Abt D.N."/>
            <person name="Adryan B."/>
            <person name="Aguade M."/>
            <person name="Akashi H."/>
            <person name="Anderson W.W."/>
            <person name="Aquadro C.F."/>
            <person name="Ardell D.H."/>
            <person name="Arguello R."/>
            <person name="Artieri C.G."/>
            <person name="Barbash D.A."/>
            <person name="Barker D."/>
            <person name="Barsanti P."/>
            <person name="Batterham P."/>
            <person name="Batzoglou S."/>
            <person name="Begun D."/>
            <person name="Bhutkar A."/>
            <person name="Blanco E."/>
            <person name="Bosak S.A."/>
            <person name="Bradley R.K."/>
            <person name="Brand A.D."/>
            <person name="Brent M.R."/>
            <person name="Brooks A.N."/>
            <person name="Brown R.H."/>
            <person name="Butlin R.K."/>
            <person name="Caggese C."/>
            <person name="Calvi B.R."/>
            <person name="Bernardo de Carvalho A."/>
            <person name="Caspi A."/>
            <person name="Castrezana S."/>
            <person name="Celniker S.E."/>
            <person name="Chang J.L."/>
            <person name="Chapple C."/>
            <person name="Chatterji S."/>
            <person name="Chinwalla A."/>
            <person name="Civetta A."/>
            <person name="Clifton S.W."/>
            <person name="Comeron J.M."/>
            <person name="Costello J.C."/>
            <person name="Coyne J.A."/>
            <person name="Daub J."/>
            <person name="David R.G."/>
            <person name="Delcher A.L."/>
            <person name="Delehaunty K."/>
            <person name="Do C.B."/>
            <person name="Ebling H."/>
            <person name="Edwards K."/>
            <person name="Eickbush T."/>
            <person name="Evans J.D."/>
            <person name="Filipski A."/>
            <person name="Findeiss S."/>
            <person name="Freyhult E."/>
            <person name="Fulton L."/>
            <person name="Fulton R."/>
            <person name="Garcia A.C."/>
            <person name="Gardiner A."/>
            <person name="Garfield D.A."/>
            <person name="Garvin B.E."/>
            <person name="Gibson G."/>
            <person name="Gilbert D."/>
            <person name="Gnerre S."/>
            <person name="Godfrey J."/>
            <person name="Good R."/>
            <person name="Gotea V."/>
            <person name="Gravely B."/>
            <person name="Greenberg A.J."/>
            <person name="Griffiths-Jones S."/>
            <person name="Gross S."/>
            <person name="Guigo R."/>
            <person name="Gustafson E.A."/>
            <person name="Haerty W."/>
            <person name="Hahn M.W."/>
            <person name="Halligan D.L."/>
            <person name="Halpern A.L."/>
            <person name="Halter G.M."/>
            <person name="Han M.V."/>
            <person name="Heger A."/>
            <person name="Hillier L."/>
            <person name="Hinrichs A.S."/>
            <person name="Holmes I."/>
            <person name="Hoskins R.A."/>
            <person name="Hubisz M.J."/>
            <person name="Hultmark D."/>
            <person name="Huntley M.A."/>
            <person name="Jaffe D.B."/>
            <person name="Jagadeeshan S."/>
            <person name="Jeck W.R."/>
            <person name="Johnson J."/>
            <person name="Jones C.D."/>
            <person name="Jordan W.C."/>
            <person name="Karpen G.H."/>
            <person name="Kataoka E."/>
            <person name="Keightley P.D."/>
            <person name="Kheradpour P."/>
            <person name="Kirkness E.F."/>
            <person name="Koerich L.B."/>
            <person name="Kristiansen K."/>
            <person name="Kudrna D."/>
            <person name="Kulathinal R.J."/>
            <person name="Kumar S."/>
            <person name="Kwok R."/>
            <person name="Lander E."/>
            <person name="Langley C.H."/>
            <person name="Lapoint R."/>
            <person name="Lazzaro B.P."/>
            <person name="Lee S.J."/>
            <person name="Levesque L."/>
            <person name="Li R."/>
            <person name="Lin C.F."/>
            <person name="Lin M.F."/>
            <person name="Lindblad-Toh K."/>
            <person name="Llopart A."/>
            <person name="Long M."/>
            <person name="Low L."/>
            <person name="Lozovsky E."/>
            <person name="Lu J."/>
            <person name="Luo M."/>
            <person name="Machado C.A."/>
            <person name="Makalowski W."/>
            <person name="Marzo M."/>
            <person name="Matsuda M."/>
            <person name="Matzkin L."/>
            <person name="McAllister B."/>
            <person name="McBride C.S."/>
            <person name="McKernan B."/>
            <person name="McKernan K."/>
            <person name="Mendez-Lago M."/>
            <person name="Minx P."/>
            <person name="Mollenhauer M.U."/>
            <person name="Montooth K."/>
            <person name="Mount S.M."/>
            <person name="Mu X."/>
            <person name="Myers E."/>
            <person name="Negre B."/>
            <person name="Newfeld S."/>
            <person name="Nielsen R."/>
            <person name="Noor M.A."/>
            <person name="O'Grady P."/>
            <person name="Pachter L."/>
            <person name="Papaceit M."/>
            <person name="Parisi M.J."/>
            <person name="Parisi M."/>
            <person name="Parts L."/>
            <person name="Pedersen J.S."/>
            <person name="Pesole G."/>
            <person name="Phillippy A.M."/>
            <person name="Ponting C.P."/>
            <person name="Pop M."/>
            <person name="Porcelli D."/>
            <person name="Powell J.R."/>
            <person name="Prohaska S."/>
            <person name="Pruitt K."/>
            <person name="Puig M."/>
            <person name="Quesneville H."/>
            <person name="Ram K.R."/>
            <person name="Rand D."/>
            <person name="Rasmussen M.D."/>
            <person name="Reed L.K."/>
            <person name="Reenan R."/>
            <person name="Reily A."/>
            <person name="Remington K.A."/>
            <person name="Rieger T.T."/>
            <person name="Ritchie M.G."/>
            <person name="Robin C."/>
            <person name="Rogers Y.H."/>
            <person name="Rohde C."/>
            <person name="Rozas J."/>
            <person name="Rubenfield M.J."/>
            <person name="Ruiz A."/>
            <person name="Russo S."/>
            <person name="Salzberg S.L."/>
            <person name="Sanchez-Gracia A."/>
            <person name="Saranga D.J."/>
            <person name="Sato H."/>
            <person name="Schaeffer S.W."/>
            <person name="Schatz M.C."/>
            <person name="Schlenke T."/>
            <person name="Schwartz R."/>
            <person name="Segarra C."/>
            <person name="Singh R.S."/>
            <person name="Sirot L."/>
            <person name="Sirota M."/>
            <person name="Sisneros N.B."/>
            <person name="Smith C.D."/>
            <person name="Smith T.F."/>
            <person name="Spieth J."/>
            <person name="Stage D.E."/>
            <person name="Stark A."/>
            <person name="Stephan W."/>
            <person name="Strausberg R.L."/>
            <person name="Strempel S."/>
            <person name="Sturgill D."/>
            <person name="Sutton G."/>
            <person name="Sutton G.G."/>
            <person name="Tao W."/>
            <person name="Teichmann S."/>
            <person name="Tobari Y.N."/>
            <person name="Tomimura Y."/>
            <person name="Tsolas J.M."/>
            <person name="Valente V.L."/>
            <person name="Venter E."/>
            <person name="Venter J.C."/>
            <person name="Vicario S."/>
            <person name="Vieira F.G."/>
            <person name="Vilella A.J."/>
            <person name="Villasante A."/>
            <person name="Walenz B."/>
            <person name="Wang J."/>
            <person name="Wasserman M."/>
            <person name="Watts T."/>
            <person name="Wilson D."/>
            <person name="Wilson R.K."/>
            <person name="Wing R.A."/>
            <person name="Wolfner M.F."/>
            <person name="Wong A."/>
            <person name="Wong G.K."/>
            <person name="Wu C.I."/>
            <person name="Wu G."/>
            <person name="Yamamoto D."/>
            <person name="Yang H.P."/>
            <person name="Yang S.P."/>
            <person name="Yorke J.A."/>
            <person name="Yoshida K."/>
            <person name="Zdobnov E."/>
            <person name="Zhang P."/>
            <person name="Zhang Y."/>
            <person name="Zimin A.V."/>
            <person name="Baldwin J."/>
            <person name="Abdouelleil A."/>
            <person name="Abdulkadir J."/>
            <person name="Abebe A."/>
            <person name="Abera B."/>
            <person name="Abreu J."/>
            <person name="Acer S.C."/>
            <person name="Aftuck L."/>
            <person name="Alexander A."/>
            <person name="An P."/>
            <person name="Anderson E."/>
            <person name="Anderson S."/>
            <person name="Arachi H."/>
            <person name="Azer M."/>
            <person name="Bachantsang P."/>
            <person name="Barry A."/>
            <person name="Bayul T."/>
            <person name="Berlin A."/>
            <person name="Bessette D."/>
            <person name="Bloom T."/>
            <person name="Blye J."/>
            <person name="Boguslavskiy L."/>
            <person name="Bonnet C."/>
            <person name="Boukhgalter B."/>
            <person name="Bourzgui I."/>
            <person name="Brown A."/>
            <person name="Cahill P."/>
            <person name="Channer S."/>
            <person name="Cheshatsang Y."/>
            <person name="Chuda L."/>
            <person name="Citroen M."/>
            <person name="Collymore A."/>
            <person name="Cooke P."/>
            <person name="Costello M."/>
            <person name="D'Aco K."/>
            <person name="Daza R."/>
            <person name="De Haan G."/>
            <person name="DeGray S."/>
            <person name="DeMaso C."/>
            <person name="Dhargay N."/>
            <person name="Dooley K."/>
            <person name="Dooley E."/>
            <person name="Doricent M."/>
            <person name="Dorje P."/>
            <person name="Dorjee K."/>
            <person name="Dupes A."/>
            <person name="Elong R."/>
            <person name="Falk J."/>
            <person name="Farina A."/>
            <person name="Faro S."/>
            <person name="Ferguson D."/>
            <person name="Fisher S."/>
            <person name="Foley C.D."/>
            <person name="Franke A."/>
            <person name="Friedrich D."/>
            <person name="Gadbois L."/>
            <person name="Gearin G."/>
            <person name="Gearin C.R."/>
            <person name="Giannoukos G."/>
            <person name="Goode T."/>
            <person name="Graham J."/>
            <person name="Grandbois E."/>
            <person name="Grewal S."/>
            <person name="Gyaltsen K."/>
            <person name="Hafez N."/>
            <person name="Hagos B."/>
            <person name="Hall J."/>
            <person name="Henson C."/>
            <person name="Hollinger A."/>
            <person name="Honan T."/>
            <person name="Huard M.D."/>
            <person name="Hughes L."/>
            <person name="Hurhula B."/>
            <person name="Husby M.E."/>
            <person name="Kamat A."/>
            <person name="Kanga B."/>
            <person name="Kashin S."/>
            <person name="Khazanovich D."/>
            <person name="Kisner P."/>
            <person name="Lance K."/>
            <person name="Lara M."/>
            <person name="Lee W."/>
            <person name="Lennon N."/>
            <person name="Letendre F."/>
            <person name="LeVine R."/>
            <person name="Lipovsky A."/>
            <person name="Liu X."/>
            <person name="Liu J."/>
            <person name="Liu S."/>
            <person name="Lokyitsang T."/>
            <person name="Lokyitsang Y."/>
            <person name="Lubonja R."/>
            <person name="Lui A."/>
            <person name="MacDonald P."/>
            <person name="Magnisalis V."/>
            <person name="Maru K."/>
            <person name="Matthews C."/>
            <person name="McCusker W."/>
            <person name="McDonough S."/>
            <person name="Mehta T."/>
            <person name="Meldrim J."/>
            <person name="Meneus L."/>
            <person name="Mihai O."/>
            <person name="Mihalev A."/>
            <person name="Mihova T."/>
            <person name="Mittelman R."/>
            <person name="Mlenga V."/>
            <person name="Montmayeur A."/>
            <person name="Mulrain L."/>
            <person name="Navidi A."/>
            <person name="Naylor J."/>
            <person name="Negash T."/>
            <person name="Nguyen T."/>
            <person name="Nguyen N."/>
            <person name="Nicol R."/>
            <person name="Norbu C."/>
            <person name="Norbu N."/>
            <person name="Novod N."/>
            <person name="O'Neill B."/>
            <person name="Osman S."/>
            <person name="Markiewicz E."/>
            <person name="Oyono O.L."/>
            <person name="Patti C."/>
            <person name="Phunkhang P."/>
            <person name="Pierre F."/>
            <person name="Priest M."/>
            <person name="Raghuraman S."/>
            <person name="Rege F."/>
            <person name="Reyes R."/>
            <person name="Rise C."/>
            <person name="Rogov P."/>
            <person name="Ross K."/>
            <person name="Ryan E."/>
            <person name="Settipalli S."/>
            <person name="Shea T."/>
            <person name="Sherpa N."/>
            <person name="Shi L."/>
            <person name="Shih D."/>
            <person name="Sparrow T."/>
            <person name="Spaulding J."/>
            <person name="Stalker J."/>
            <person name="Stange-Thomann N."/>
            <person name="Stavropoulos S."/>
            <person name="Stone C."/>
            <person name="Strader C."/>
            <person name="Tesfaye S."/>
            <person name="Thomson T."/>
            <person name="Thoulutsang Y."/>
            <person name="Thoulutsang D."/>
            <person name="Topham K."/>
            <person name="Topping I."/>
            <person name="Tsamla T."/>
            <person name="Vassiliev H."/>
            <person name="Vo A."/>
            <person name="Wangchuk T."/>
            <person name="Wangdi T."/>
            <person name="Weiand M."/>
            <person name="Wilkinson J."/>
            <person name="Wilson A."/>
            <person name="Yadav S."/>
            <person name="Young G."/>
            <person name="Yu Q."/>
            <person name="Zembek L."/>
            <person name="Zhong D."/>
            <person name="Zimmer A."/>
            <person name="Zwirko Z."/>
            <person name="Jaffe D.B."/>
            <person name="Alvarez P."/>
            <person name="Brockman W."/>
            <person name="Butler J."/>
            <person name="Chin C."/>
            <person name="Gnerre S."/>
            <person name="Grabherr M."/>
            <person name="Kleber M."/>
            <person name="Mauceli E."/>
            <person name="MacCallum I."/>
        </authorList>
    </citation>
    <scope>NUCLEOTIDE SEQUENCE [LARGE SCALE GENOMIC DNA]</scope>
    <source>
        <strain evidence="6">Tucson 14024-0371.13</strain>
    </source>
</reference>
<dbReference type="STRING" id="7217.B3MIX6"/>
<dbReference type="SMR" id="B3MIX6"/>
<dbReference type="OrthoDB" id="2162691at2759"/>
<evidence type="ECO:0000313" key="6">
    <source>
        <dbReference type="Proteomes" id="UP000007801"/>
    </source>
</evidence>
<evidence type="ECO:0000256" key="3">
    <source>
        <dbReference type="SAM" id="MobiDB-lite"/>
    </source>
</evidence>
<dbReference type="GO" id="GO:0005886">
    <property type="term" value="C:plasma membrane"/>
    <property type="evidence" value="ECO:0007669"/>
    <property type="project" value="TreeGrafter"/>
</dbReference>
<feature type="compositionally biased region" description="Polar residues" evidence="3">
    <location>
        <begin position="109"/>
        <end position="126"/>
    </location>
</feature>
<dbReference type="GO" id="GO:0140268">
    <property type="term" value="C:endoplasmic reticulum-plasma membrane contact site"/>
    <property type="evidence" value="ECO:0007669"/>
    <property type="project" value="TreeGrafter"/>
</dbReference>
<feature type="region of interest" description="Disordered" evidence="3">
    <location>
        <begin position="58"/>
        <end position="172"/>
    </location>
</feature>
<dbReference type="GO" id="GO:0005789">
    <property type="term" value="C:endoplasmic reticulum membrane"/>
    <property type="evidence" value="ECO:0007669"/>
    <property type="project" value="TreeGrafter"/>
</dbReference>
<name>B3MIX6_DROAN</name>
<dbReference type="GeneID" id="6494497"/>
<accession>B3MIX6</accession>
<dbReference type="InterPro" id="IPR051482">
    <property type="entry name" value="Cholesterol_transport"/>
</dbReference>
<evidence type="ECO:0000256" key="2">
    <source>
        <dbReference type="ARBA" id="ARBA00023136"/>
    </source>
</evidence>
<evidence type="ECO:0000313" key="5">
    <source>
        <dbReference type="EMBL" id="EDV37042.2"/>
    </source>
</evidence>
<protein>
    <recommendedName>
        <fullName evidence="4">VASt domain-containing protein</fullName>
    </recommendedName>
</protein>
<sequence>MKSIKARIKHRFGKHFPRVTARGSVTSLLEVLVGRTGSSSRINRYMYVTAAAAAARRNNMTNSTQSSDPTDFSSSSSTKQRFPWGSRKSTASHSRVRESVSIAGRRRTTSSPKLNETRTSTDNYSQTDKRISHDKHGKSLLTVHSGISQARSRQSTAPDPQWQAGRRRQIADNYTRRKTEARLVTTKCNAVHDGRKLLQERMMVEVDVLFKLLFSPSQFLQSFHDRRETTDLRMGLWAKNASGQNERTVTMTVTLAANIGPKSAKVTETQTLRECSQPGQLYSIDVRSVNAEIPYADTFEVHIHYCLRAAVDDQTDVLIFAQIRFVKSVWAVVKAFIEKNAYAGLDEFAQSLYSSLLNEIKKL</sequence>
<dbReference type="Pfam" id="PF16016">
    <property type="entry name" value="VASt"/>
    <property type="match status" value="1"/>
</dbReference>
<dbReference type="PANTHER" id="PTHR23319">
    <property type="entry name" value="GRAM DOMAIN CONTAINING 1B, ISOFORM E"/>
    <property type="match status" value="1"/>
</dbReference>
<keyword evidence="6" id="KW-1185">Reference proteome</keyword>
<evidence type="ECO:0000259" key="4">
    <source>
        <dbReference type="PROSITE" id="PS51778"/>
    </source>
</evidence>
<feature type="compositionally biased region" description="Polar residues" evidence="3">
    <location>
        <begin position="145"/>
        <end position="158"/>
    </location>
</feature>
<dbReference type="PANTHER" id="PTHR23319:SF4">
    <property type="entry name" value="GRAM DOMAIN CONTAINING 1B, ISOFORM E"/>
    <property type="match status" value="1"/>
</dbReference>
<gene>
    <name evidence="5" type="primary">Dana\GF11633</name>
    <name evidence="5" type="synonym">dana_GLEANR_11676</name>
    <name evidence="5" type="ORF">GF11633</name>
</gene>
<evidence type="ECO:0000256" key="1">
    <source>
        <dbReference type="ARBA" id="ARBA00004370"/>
    </source>
</evidence>
<dbReference type="EMBL" id="CH902619">
    <property type="protein sequence ID" value="EDV37042.2"/>
    <property type="molecule type" value="Genomic_DNA"/>
</dbReference>
<dbReference type="FunCoup" id="B3MIX6">
    <property type="interactions" value="1"/>
</dbReference>